<evidence type="ECO:0000313" key="2">
    <source>
        <dbReference type="Proteomes" id="UP000316621"/>
    </source>
</evidence>
<proteinExistence type="predicted"/>
<organism evidence="1 2">
    <name type="scientific">Papaver somniferum</name>
    <name type="common">Opium poppy</name>
    <dbReference type="NCBI Taxonomy" id="3469"/>
    <lineage>
        <taxon>Eukaryota</taxon>
        <taxon>Viridiplantae</taxon>
        <taxon>Streptophyta</taxon>
        <taxon>Embryophyta</taxon>
        <taxon>Tracheophyta</taxon>
        <taxon>Spermatophyta</taxon>
        <taxon>Magnoliopsida</taxon>
        <taxon>Ranunculales</taxon>
        <taxon>Papaveraceae</taxon>
        <taxon>Papaveroideae</taxon>
        <taxon>Papaver</taxon>
    </lineage>
</organism>
<sequence>MMTLVILNMSINMIQVYLHVLGETMSFVGEILKFTPQKQLHNSIPGMSNDGTTLAPGSSLGNKSVVGYLGVVHGLINRSLQLGEKVWSV</sequence>
<evidence type="ECO:0000313" key="1">
    <source>
        <dbReference type="EMBL" id="RZC56035.1"/>
    </source>
</evidence>
<dbReference type="AlphaFoldDB" id="A0A4Y7J8U6"/>
<name>A0A4Y7J8U6_PAPSO</name>
<dbReference type="Gramene" id="RZC56035">
    <property type="protein sequence ID" value="RZC56035"/>
    <property type="gene ID" value="C5167_014885"/>
</dbReference>
<dbReference type="EMBL" id="CM010717">
    <property type="protein sequence ID" value="RZC56035.1"/>
    <property type="molecule type" value="Genomic_DNA"/>
</dbReference>
<dbReference type="Proteomes" id="UP000316621">
    <property type="component" value="Chromosome 3"/>
</dbReference>
<protein>
    <submittedName>
        <fullName evidence="1">Uncharacterized protein</fullName>
    </submittedName>
</protein>
<keyword evidence="2" id="KW-1185">Reference proteome</keyword>
<gene>
    <name evidence="1" type="ORF">C5167_014885</name>
</gene>
<reference evidence="1 2" key="1">
    <citation type="journal article" date="2018" name="Science">
        <title>The opium poppy genome and morphinan production.</title>
        <authorList>
            <person name="Guo L."/>
            <person name="Winzer T."/>
            <person name="Yang X."/>
            <person name="Li Y."/>
            <person name="Ning Z."/>
            <person name="He Z."/>
            <person name="Teodor R."/>
            <person name="Lu Y."/>
            <person name="Bowser T.A."/>
            <person name="Graham I.A."/>
            <person name="Ye K."/>
        </authorList>
    </citation>
    <scope>NUCLEOTIDE SEQUENCE [LARGE SCALE GENOMIC DNA]</scope>
    <source>
        <strain evidence="2">cv. HN1</strain>
        <tissue evidence="1">Leaves</tissue>
    </source>
</reference>
<accession>A0A4Y7J8U6</accession>